<gene>
    <name evidence="1" type="ORF">TIFTF001_047841</name>
</gene>
<dbReference type="EMBL" id="BTGU01005667">
    <property type="protein sequence ID" value="GMN26880.1"/>
    <property type="molecule type" value="Genomic_DNA"/>
</dbReference>
<evidence type="ECO:0000313" key="2">
    <source>
        <dbReference type="Proteomes" id="UP001187192"/>
    </source>
</evidence>
<name>A0AA87Z8X0_FICCA</name>
<protein>
    <submittedName>
        <fullName evidence="1">Uncharacterized protein</fullName>
    </submittedName>
</protein>
<reference evidence="1" key="1">
    <citation type="submission" date="2023-07" db="EMBL/GenBank/DDBJ databases">
        <title>draft genome sequence of fig (Ficus carica).</title>
        <authorList>
            <person name="Takahashi T."/>
            <person name="Nishimura K."/>
        </authorList>
    </citation>
    <scope>NUCLEOTIDE SEQUENCE</scope>
</reference>
<evidence type="ECO:0000313" key="1">
    <source>
        <dbReference type="EMBL" id="GMN26880.1"/>
    </source>
</evidence>
<proteinExistence type="predicted"/>
<comment type="caution">
    <text evidence="1">The sequence shown here is derived from an EMBL/GenBank/DDBJ whole genome shotgun (WGS) entry which is preliminary data.</text>
</comment>
<dbReference type="Proteomes" id="UP001187192">
    <property type="component" value="Unassembled WGS sequence"/>
</dbReference>
<dbReference type="Gramene" id="FCD_00011440-RA">
    <property type="protein sequence ID" value="FCD_00011440-RA:cds"/>
    <property type="gene ID" value="FCD_00011440"/>
</dbReference>
<sequence length="89" mass="9644">MSGRSFPYKISAMHNNLQRRVITPNPAQDRLCKQGSPDLAIVLQHWASSRIAQGSMVTCRVLQAPDLHCPSSQLLSCCLKLGSILIGAG</sequence>
<accession>A0AA87Z8X0</accession>
<organism evidence="1 2">
    <name type="scientific">Ficus carica</name>
    <name type="common">Common fig</name>
    <dbReference type="NCBI Taxonomy" id="3494"/>
    <lineage>
        <taxon>Eukaryota</taxon>
        <taxon>Viridiplantae</taxon>
        <taxon>Streptophyta</taxon>
        <taxon>Embryophyta</taxon>
        <taxon>Tracheophyta</taxon>
        <taxon>Spermatophyta</taxon>
        <taxon>Magnoliopsida</taxon>
        <taxon>eudicotyledons</taxon>
        <taxon>Gunneridae</taxon>
        <taxon>Pentapetalae</taxon>
        <taxon>rosids</taxon>
        <taxon>fabids</taxon>
        <taxon>Rosales</taxon>
        <taxon>Moraceae</taxon>
        <taxon>Ficeae</taxon>
        <taxon>Ficus</taxon>
    </lineage>
</organism>
<dbReference type="AlphaFoldDB" id="A0AA87Z8X0"/>
<keyword evidence="2" id="KW-1185">Reference proteome</keyword>